<dbReference type="GO" id="GO:0006508">
    <property type="term" value="P:proteolysis"/>
    <property type="evidence" value="ECO:0007669"/>
    <property type="project" value="InterPro"/>
</dbReference>
<dbReference type="SMART" id="SM00020">
    <property type="entry name" value="Tryp_SPc"/>
    <property type="match status" value="1"/>
</dbReference>
<sequence>MKTLTSSICFIRASISLMLIVWLSRTSAGALFLTLDELERSVAFAEDSRFDSVGAVYGTPDGTRVRGASGVLISENWVLTAGHVADNFSSFQFAIANDYDNPRYLRDVSEVIMHPGWPIGSTRPGGYPDLALFRLATPITEVSPAIRFRGPDPDTSYPKLETEQYYMAGFGLHGVANEEMERDSLKRAGSNMLERMAFDDVYLSVDSTDWVPYYQPIVDLEWKGTSGDSGGGWFQQVDDHYELTGISSYADGTWNRPTFTGAVRVTLYNDWIDSVIAPTAVPEPTTFAMLAVFATAAVLRSRRARSDNHGMQRSAGG</sequence>
<evidence type="ECO:0000313" key="2">
    <source>
        <dbReference type="EMBL" id="TWT65883.1"/>
    </source>
</evidence>
<dbReference type="RefSeq" id="WP_197204124.1">
    <property type="nucleotide sequence ID" value="NZ_SJPL01000002.1"/>
</dbReference>
<dbReference type="InterPro" id="IPR043504">
    <property type="entry name" value="Peptidase_S1_PA_chymotrypsin"/>
</dbReference>
<gene>
    <name evidence="2" type="ORF">Pan14r_54350</name>
</gene>
<dbReference type="Pfam" id="PF00089">
    <property type="entry name" value="Trypsin"/>
    <property type="match status" value="1"/>
</dbReference>
<keyword evidence="3" id="KW-1185">Reference proteome</keyword>
<dbReference type="AlphaFoldDB" id="A0A5C5XU21"/>
<name>A0A5C5XU21_9PLAN</name>
<dbReference type="GO" id="GO:0004252">
    <property type="term" value="F:serine-type endopeptidase activity"/>
    <property type="evidence" value="ECO:0007669"/>
    <property type="project" value="InterPro"/>
</dbReference>
<proteinExistence type="predicted"/>
<evidence type="ECO:0000259" key="1">
    <source>
        <dbReference type="PROSITE" id="PS50240"/>
    </source>
</evidence>
<dbReference type="InterPro" id="IPR009003">
    <property type="entry name" value="Peptidase_S1_PA"/>
</dbReference>
<dbReference type="PANTHER" id="PTHR24260">
    <property type="match status" value="1"/>
</dbReference>
<dbReference type="PROSITE" id="PS50240">
    <property type="entry name" value="TRYPSIN_DOM"/>
    <property type="match status" value="1"/>
</dbReference>
<dbReference type="Gene3D" id="2.40.10.10">
    <property type="entry name" value="Trypsin-like serine proteases"/>
    <property type="match status" value="1"/>
</dbReference>
<evidence type="ECO:0000313" key="3">
    <source>
        <dbReference type="Proteomes" id="UP000317238"/>
    </source>
</evidence>
<dbReference type="PANTHER" id="PTHR24260:SF136">
    <property type="entry name" value="GH08193P-RELATED"/>
    <property type="match status" value="1"/>
</dbReference>
<comment type="caution">
    <text evidence="2">The sequence shown here is derived from an EMBL/GenBank/DDBJ whole genome shotgun (WGS) entry which is preliminary data.</text>
</comment>
<dbReference type="InterPro" id="IPR001254">
    <property type="entry name" value="Trypsin_dom"/>
</dbReference>
<organism evidence="2 3">
    <name type="scientific">Crateriforma conspicua</name>
    <dbReference type="NCBI Taxonomy" id="2527996"/>
    <lineage>
        <taxon>Bacteria</taxon>
        <taxon>Pseudomonadati</taxon>
        <taxon>Planctomycetota</taxon>
        <taxon>Planctomycetia</taxon>
        <taxon>Planctomycetales</taxon>
        <taxon>Planctomycetaceae</taxon>
        <taxon>Crateriforma</taxon>
    </lineage>
</organism>
<dbReference type="SUPFAM" id="SSF50494">
    <property type="entry name" value="Trypsin-like serine proteases"/>
    <property type="match status" value="1"/>
</dbReference>
<dbReference type="EMBL" id="SJPL01000002">
    <property type="protein sequence ID" value="TWT65883.1"/>
    <property type="molecule type" value="Genomic_DNA"/>
</dbReference>
<reference evidence="2 3" key="1">
    <citation type="submission" date="2019-02" db="EMBL/GenBank/DDBJ databases">
        <title>Deep-cultivation of Planctomycetes and their phenomic and genomic characterization uncovers novel biology.</title>
        <authorList>
            <person name="Wiegand S."/>
            <person name="Jogler M."/>
            <person name="Boedeker C."/>
            <person name="Pinto D."/>
            <person name="Vollmers J."/>
            <person name="Rivas-Marin E."/>
            <person name="Kohn T."/>
            <person name="Peeters S.H."/>
            <person name="Heuer A."/>
            <person name="Rast P."/>
            <person name="Oberbeckmann S."/>
            <person name="Bunk B."/>
            <person name="Jeske O."/>
            <person name="Meyerdierks A."/>
            <person name="Storesund J.E."/>
            <person name="Kallscheuer N."/>
            <person name="Luecker S."/>
            <person name="Lage O.M."/>
            <person name="Pohl T."/>
            <person name="Merkel B.J."/>
            <person name="Hornburger P."/>
            <person name="Mueller R.-W."/>
            <person name="Bruemmer F."/>
            <person name="Labrenz M."/>
            <person name="Spormann A.M."/>
            <person name="Op Den Camp H."/>
            <person name="Overmann J."/>
            <person name="Amann R."/>
            <person name="Jetten M.S.M."/>
            <person name="Mascher T."/>
            <person name="Medema M.H."/>
            <person name="Devos D.P."/>
            <person name="Kaster A.-K."/>
            <person name="Ovreas L."/>
            <person name="Rohde M."/>
            <person name="Galperin M.Y."/>
            <person name="Jogler C."/>
        </authorList>
    </citation>
    <scope>NUCLEOTIDE SEQUENCE [LARGE SCALE GENOMIC DNA]</scope>
    <source>
        <strain evidence="2 3">Pan14r</strain>
    </source>
</reference>
<dbReference type="Proteomes" id="UP000317238">
    <property type="component" value="Unassembled WGS sequence"/>
</dbReference>
<dbReference type="InterPro" id="IPR051333">
    <property type="entry name" value="CLIP_Serine_Protease"/>
</dbReference>
<feature type="domain" description="Peptidase S1" evidence="1">
    <location>
        <begin position="69"/>
        <end position="277"/>
    </location>
</feature>
<accession>A0A5C5XU21</accession>
<protein>
    <submittedName>
        <fullName evidence="2">Trypsin</fullName>
    </submittedName>
</protein>